<dbReference type="AlphaFoldDB" id="W9QR46"/>
<proteinExistence type="predicted"/>
<name>W9QR46_9ROSA</name>
<feature type="region of interest" description="Disordered" evidence="1">
    <location>
        <begin position="92"/>
        <end position="120"/>
    </location>
</feature>
<evidence type="ECO:0000313" key="2">
    <source>
        <dbReference type="EMBL" id="EXB51376.1"/>
    </source>
</evidence>
<keyword evidence="3" id="KW-1185">Reference proteome</keyword>
<reference evidence="3" key="1">
    <citation type="submission" date="2013-01" db="EMBL/GenBank/DDBJ databases">
        <title>Draft Genome Sequence of a Mulberry Tree, Morus notabilis C.K. Schneid.</title>
        <authorList>
            <person name="He N."/>
            <person name="Zhao S."/>
        </authorList>
    </citation>
    <scope>NUCLEOTIDE SEQUENCE</scope>
</reference>
<feature type="compositionally biased region" description="Acidic residues" evidence="1">
    <location>
        <begin position="95"/>
        <end position="115"/>
    </location>
</feature>
<gene>
    <name evidence="2" type="ORF">L484_002928</name>
</gene>
<protein>
    <submittedName>
        <fullName evidence="2">Uncharacterized protein</fullName>
    </submittedName>
</protein>
<dbReference type="EMBL" id="KE344038">
    <property type="protein sequence ID" value="EXB51376.1"/>
    <property type="molecule type" value="Genomic_DNA"/>
</dbReference>
<evidence type="ECO:0000256" key="1">
    <source>
        <dbReference type="SAM" id="MobiDB-lite"/>
    </source>
</evidence>
<dbReference type="Proteomes" id="UP000030645">
    <property type="component" value="Unassembled WGS sequence"/>
</dbReference>
<organism evidence="2 3">
    <name type="scientific">Morus notabilis</name>
    <dbReference type="NCBI Taxonomy" id="981085"/>
    <lineage>
        <taxon>Eukaryota</taxon>
        <taxon>Viridiplantae</taxon>
        <taxon>Streptophyta</taxon>
        <taxon>Embryophyta</taxon>
        <taxon>Tracheophyta</taxon>
        <taxon>Spermatophyta</taxon>
        <taxon>Magnoliopsida</taxon>
        <taxon>eudicotyledons</taxon>
        <taxon>Gunneridae</taxon>
        <taxon>Pentapetalae</taxon>
        <taxon>rosids</taxon>
        <taxon>fabids</taxon>
        <taxon>Rosales</taxon>
        <taxon>Moraceae</taxon>
        <taxon>Moreae</taxon>
        <taxon>Morus</taxon>
    </lineage>
</organism>
<accession>W9QR46</accession>
<sequence length="135" mass="14796">MAAKMILKDAKAPLHLLRSSVLSAVRSKTAPSNDEFVQALRSATQKPISEAADLRGHLCNDCSLKSQAVIGVEQIWAAINSGIALEARQSKRVVDDDDDDYSDNDFVDSRDDDDYKEGLYDDFIAGSDDEISDDD</sequence>
<evidence type="ECO:0000313" key="3">
    <source>
        <dbReference type="Proteomes" id="UP000030645"/>
    </source>
</evidence>